<dbReference type="HOGENOM" id="CLU_056628_2_1_1"/>
<name>H2Y556_CIOSA</name>
<reference evidence="3" key="1">
    <citation type="submission" date="2003-08" db="EMBL/GenBank/DDBJ databases">
        <authorList>
            <person name="Birren B."/>
            <person name="Nusbaum C."/>
            <person name="Abebe A."/>
            <person name="Abouelleil A."/>
            <person name="Adekoya E."/>
            <person name="Ait-zahra M."/>
            <person name="Allen N."/>
            <person name="Allen T."/>
            <person name="An P."/>
            <person name="Anderson M."/>
            <person name="Anderson S."/>
            <person name="Arachchi H."/>
            <person name="Armbruster J."/>
            <person name="Bachantsang P."/>
            <person name="Baldwin J."/>
            <person name="Barry A."/>
            <person name="Bayul T."/>
            <person name="Blitshsteyn B."/>
            <person name="Bloom T."/>
            <person name="Blye J."/>
            <person name="Boguslavskiy L."/>
            <person name="Borowsky M."/>
            <person name="Boukhgalter B."/>
            <person name="Brunache A."/>
            <person name="Butler J."/>
            <person name="Calixte N."/>
            <person name="Calvo S."/>
            <person name="Camarata J."/>
            <person name="Campo K."/>
            <person name="Chang J."/>
            <person name="Cheshatsang Y."/>
            <person name="Citroen M."/>
            <person name="Collymore A."/>
            <person name="Considine T."/>
            <person name="Cook A."/>
            <person name="Cooke P."/>
            <person name="Corum B."/>
            <person name="Cuomo C."/>
            <person name="David R."/>
            <person name="Dawoe T."/>
            <person name="Degray S."/>
            <person name="Dodge S."/>
            <person name="Dooley K."/>
            <person name="Dorje P."/>
            <person name="Dorjee K."/>
            <person name="Dorris L."/>
            <person name="Duffey N."/>
            <person name="Dupes A."/>
            <person name="Elkins T."/>
            <person name="Engels R."/>
            <person name="Erickson J."/>
            <person name="Farina A."/>
            <person name="Faro S."/>
            <person name="Ferreira P."/>
            <person name="Fischer H."/>
            <person name="Fitzgerald M."/>
            <person name="Foley K."/>
            <person name="Gage D."/>
            <person name="Galagan J."/>
            <person name="Gearin G."/>
            <person name="Gnerre S."/>
            <person name="Gnirke A."/>
            <person name="Goyette A."/>
            <person name="Graham J."/>
            <person name="Grandbois E."/>
            <person name="Gyaltsen K."/>
            <person name="Hafez N."/>
            <person name="Hagopian D."/>
            <person name="Hagos B."/>
            <person name="Hall J."/>
            <person name="Hatcher B."/>
            <person name="Heller A."/>
            <person name="Higgins H."/>
            <person name="Honan T."/>
            <person name="Horn A."/>
            <person name="Houde N."/>
            <person name="Hughes L."/>
            <person name="Hulme W."/>
            <person name="Husby E."/>
            <person name="Iliev I."/>
            <person name="Jaffe D."/>
            <person name="Jones C."/>
            <person name="Kamal M."/>
            <person name="Kamat A."/>
            <person name="Kamvysselis M."/>
            <person name="Karlsson E."/>
            <person name="Kells C."/>
            <person name="Kieu A."/>
            <person name="Kisner P."/>
            <person name="Kodira C."/>
            <person name="Kulbokas E."/>
            <person name="Labutti K."/>
            <person name="Lama D."/>
            <person name="Landers T."/>
            <person name="Leger J."/>
            <person name="Levine S."/>
            <person name="Lewis D."/>
            <person name="Lewis T."/>
            <person name="Lindblad-toh K."/>
            <person name="Liu X."/>
            <person name="Lokyitsang T."/>
            <person name="Lokyitsang Y."/>
            <person name="Lucien O."/>
            <person name="Lui A."/>
            <person name="Ma L.J."/>
            <person name="Mabbitt R."/>
            <person name="Macdonald J."/>
            <person name="Maclean C."/>
            <person name="Major J."/>
            <person name="Manning J."/>
            <person name="Marabella R."/>
            <person name="Maru K."/>
            <person name="Matthews C."/>
            <person name="Mauceli E."/>
            <person name="Mccarthy M."/>
            <person name="Mcdonough S."/>
            <person name="Mcghee T."/>
            <person name="Meldrim J."/>
            <person name="Meneus L."/>
            <person name="Mesirov J."/>
            <person name="Mihalev A."/>
            <person name="Mihova T."/>
            <person name="Mikkelsen T."/>
            <person name="Mlenga V."/>
            <person name="Moru K."/>
            <person name="Mozes J."/>
            <person name="Mulrain L."/>
            <person name="Munson G."/>
            <person name="Naylor J."/>
            <person name="Newes C."/>
            <person name="Nguyen C."/>
            <person name="Nguyen N."/>
            <person name="Nguyen T."/>
            <person name="Nicol R."/>
            <person name="Nielsen C."/>
            <person name="Nizzari M."/>
            <person name="Norbu C."/>
            <person name="Norbu N."/>
            <person name="O'donnell P."/>
            <person name="Okoawo O."/>
            <person name="O'leary S."/>
            <person name="Omotosho B."/>
            <person name="O'neill K."/>
            <person name="Osman S."/>
            <person name="Parker S."/>
            <person name="Perrin D."/>
            <person name="Phunkhang P."/>
            <person name="Piqani B."/>
            <person name="Purcell S."/>
            <person name="Rachupka T."/>
            <person name="Ramasamy U."/>
            <person name="Rameau R."/>
            <person name="Ray V."/>
            <person name="Raymond C."/>
            <person name="Retta R."/>
            <person name="Richardson S."/>
            <person name="Rise C."/>
            <person name="Rodriguez J."/>
            <person name="Rogers J."/>
            <person name="Rogov P."/>
            <person name="Rutman M."/>
            <person name="Schupbach R."/>
            <person name="Seaman C."/>
            <person name="Settipalli S."/>
            <person name="Sharpe T."/>
            <person name="Sheridan J."/>
            <person name="Sherpa N."/>
            <person name="Shi J."/>
            <person name="Smirnov S."/>
            <person name="Smith C."/>
            <person name="Sougnez C."/>
            <person name="Spencer B."/>
            <person name="Stalker J."/>
            <person name="Stange-thomann N."/>
            <person name="Stavropoulos S."/>
            <person name="Stetson K."/>
            <person name="Stone C."/>
            <person name="Stone S."/>
            <person name="Stubbs M."/>
            <person name="Talamas J."/>
            <person name="Tchuinga P."/>
            <person name="Tenzing P."/>
            <person name="Tesfaye S."/>
            <person name="Theodore J."/>
            <person name="Thoulutsang Y."/>
            <person name="Topham K."/>
            <person name="Towey S."/>
            <person name="Tsamla T."/>
            <person name="Tsomo N."/>
            <person name="Vallee D."/>
            <person name="Vassiliev H."/>
            <person name="Venkataraman V."/>
            <person name="Vinson J."/>
            <person name="Vo A."/>
            <person name="Wade C."/>
            <person name="Wang S."/>
            <person name="Wangchuk T."/>
            <person name="Wangdi T."/>
            <person name="Whittaker C."/>
            <person name="Wilkinson J."/>
            <person name="Wu Y."/>
            <person name="Wyman D."/>
            <person name="Yadav S."/>
            <person name="Yang S."/>
            <person name="Yang X."/>
            <person name="Yeager S."/>
            <person name="Yee E."/>
            <person name="Young G."/>
            <person name="Zainoun J."/>
            <person name="Zembeck L."/>
            <person name="Zimmer A."/>
            <person name="Zody M."/>
            <person name="Lander E."/>
        </authorList>
    </citation>
    <scope>NUCLEOTIDE SEQUENCE [LARGE SCALE GENOMIC DNA]</scope>
</reference>
<dbReference type="GO" id="GO:0030246">
    <property type="term" value="F:carbohydrate binding"/>
    <property type="evidence" value="ECO:0007669"/>
    <property type="project" value="UniProtKB-KW"/>
</dbReference>
<dbReference type="PANTHER" id="PTHR24024:SF18">
    <property type="entry name" value="SHORT-CHAIN COLLAGEN C4-LIKE"/>
    <property type="match status" value="1"/>
</dbReference>
<protein>
    <submittedName>
        <fullName evidence="2">Uncharacterized protein</fullName>
    </submittedName>
</protein>
<dbReference type="Ensembl" id="ENSCSAVT00000000459.1">
    <property type="protein sequence ID" value="ENSCSAVP00000000454.1"/>
    <property type="gene ID" value="ENSCSAVG00000000264.1"/>
</dbReference>
<dbReference type="InParanoid" id="H2Y556"/>
<dbReference type="GeneTree" id="ENSGT00660000097305"/>
<dbReference type="eggNOG" id="ENOG502S5AN">
    <property type="taxonomic scope" value="Eukaryota"/>
</dbReference>
<proteinExistence type="predicted"/>
<accession>H2Y556</accession>
<dbReference type="GO" id="GO:0005615">
    <property type="term" value="C:extracellular space"/>
    <property type="evidence" value="ECO:0007669"/>
    <property type="project" value="TreeGrafter"/>
</dbReference>
<dbReference type="InterPro" id="IPR051077">
    <property type="entry name" value="Ca-dependent_lectin"/>
</dbReference>
<reference evidence="2" key="3">
    <citation type="submission" date="2025-09" db="UniProtKB">
        <authorList>
            <consortium name="Ensembl"/>
        </authorList>
    </citation>
    <scope>IDENTIFICATION</scope>
</reference>
<dbReference type="Proteomes" id="UP000007875">
    <property type="component" value="Unassembled WGS sequence"/>
</dbReference>
<keyword evidence="1" id="KW-0430">Lectin</keyword>
<dbReference type="AlphaFoldDB" id="H2Y556"/>
<evidence type="ECO:0000313" key="3">
    <source>
        <dbReference type="Proteomes" id="UP000007875"/>
    </source>
</evidence>
<dbReference type="PANTHER" id="PTHR24024">
    <property type="entry name" value="PULMONARY SURFACTANT-ASSOCIATED PROTEIN A"/>
    <property type="match status" value="1"/>
</dbReference>
<sequence>MMLTIRFSSCQSQRFHPITVSIGGAMYTRWGRKDCPYESGSQLVYKGVAAGSHYNHYGGGPNLICIHENITYTPGKFVNGFQGSSYIYGVEYQDAAWADPLFDLSLIENSNFRMHAVPCATCIASQRQNQIMIPGREECPSGFTFEYKGFVASSAHGHKHSTNYICLDEKPQVVPGSGGSQPGDYLYIVETSCPSLPCDPIVNGRELRCVVCSI</sequence>
<evidence type="ECO:0000256" key="1">
    <source>
        <dbReference type="ARBA" id="ARBA00022734"/>
    </source>
</evidence>
<keyword evidence="3" id="KW-1185">Reference proteome</keyword>
<evidence type="ECO:0000313" key="2">
    <source>
        <dbReference type="Ensembl" id="ENSCSAVP00000000454.1"/>
    </source>
</evidence>
<dbReference type="OMA" id="PNLICIH"/>
<organism evidence="2 3">
    <name type="scientific">Ciona savignyi</name>
    <name type="common">Pacific transparent sea squirt</name>
    <dbReference type="NCBI Taxonomy" id="51511"/>
    <lineage>
        <taxon>Eukaryota</taxon>
        <taxon>Metazoa</taxon>
        <taxon>Chordata</taxon>
        <taxon>Tunicata</taxon>
        <taxon>Ascidiacea</taxon>
        <taxon>Phlebobranchia</taxon>
        <taxon>Cionidae</taxon>
        <taxon>Ciona</taxon>
    </lineage>
</organism>
<reference evidence="2" key="2">
    <citation type="submission" date="2025-08" db="UniProtKB">
        <authorList>
            <consortium name="Ensembl"/>
        </authorList>
    </citation>
    <scope>IDENTIFICATION</scope>
</reference>